<feature type="transmembrane region" description="Helical" evidence="3">
    <location>
        <begin position="247"/>
        <end position="267"/>
    </location>
</feature>
<organism evidence="5 6">
    <name type="scientific">Georgenia soli</name>
    <dbReference type="NCBI Taxonomy" id="638953"/>
    <lineage>
        <taxon>Bacteria</taxon>
        <taxon>Bacillati</taxon>
        <taxon>Actinomycetota</taxon>
        <taxon>Actinomycetes</taxon>
        <taxon>Micrococcales</taxon>
        <taxon>Bogoriellaceae</taxon>
        <taxon>Georgenia</taxon>
    </lineage>
</organism>
<feature type="transmembrane region" description="Helical" evidence="3">
    <location>
        <begin position="35"/>
        <end position="57"/>
    </location>
</feature>
<dbReference type="InterPro" id="IPR000620">
    <property type="entry name" value="EamA_dom"/>
</dbReference>
<feature type="transmembrane region" description="Helical" evidence="3">
    <location>
        <begin position="185"/>
        <end position="205"/>
    </location>
</feature>
<evidence type="ECO:0000313" key="5">
    <source>
        <dbReference type="EMBL" id="PFG39472.1"/>
    </source>
</evidence>
<evidence type="ECO:0000256" key="1">
    <source>
        <dbReference type="ARBA" id="ARBA00007362"/>
    </source>
</evidence>
<comment type="similarity">
    <text evidence="1">Belongs to the EamA transporter family.</text>
</comment>
<dbReference type="PANTHER" id="PTHR22911">
    <property type="entry name" value="ACYL-MALONYL CONDENSING ENZYME-RELATED"/>
    <property type="match status" value="1"/>
</dbReference>
<dbReference type="SUPFAM" id="SSF103481">
    <property type="entry name" value="Multidrug resistance efflux transporter EmrE"/>
    <property type="match status" value="2"/>
</dbReference>
<name>A0A2A9EMI2_9MICO</name>
<feature type="transmembrane region" description="Helical" evidence="3">
    <location>
        <begin position="154"/>
        <end position="173"/>
    </location>
</feature>
<feature type="region of interest" description="Disordered" evidence="2">
    <location>
        <begin position="1"/>
        <end position="30"/>
    </location>
</feature>
<dbReference type="PANTHER" id="PTHR22911:SF102">
    <property type="entry name" value="MEMBRANE PROTEIN"/>
    <property type="match status" value="1"/>
</dbReference>
<dbReference type="EMBL" id="PDJI01000004">
    <property type="protein sequence ID" value="PFG39472.1"/>
    <property type="molecule type" value="Genomic_DNA"/>
</dbReference>
<evidence type="ECO:0000256" key="3">
    <source>
        <dbReference type="SAM" id="Phobius"/>
    </source>
</evidence>
<protein>
    <submittedName>
        <fullName evidence="5">EamA domain-containing membrane protein RarD</fullName>
    </submittedName>
</protein>
<keyword evidence="3" id="KW-1133">Transmembrane helix</keyword>
<keyword evidence="3" id="KW-0472">Membrane</keyword>
<feature type="transmembrane region" description="Helical" evidence="3">
    <location>
        <begin position="125"/>
        <end position="147"/>
    </location>
</feature>
<reference evidence="5 6" key="1">
    <citation type="submission" date="2017-10" db="EMBL/GenBank/DDBJ databases">
        <title>Sequencing the genomes of 1000 actinobacteria strains.</title>
        <authorList>
            <person name="Klenk H.-P."/>
        </authorList>
    </citation>
    <scope>NUCLEOTIDE SEQUENCE [LARGE SCALE GENOMIC DNA]</scope>
    <source>
        <strain evidence="5 6">DSM 21838</strain>
    </source>
</reference>
<dbReference type="AlphaFoldDB" id="A0A2A9EMI2"/>
<feature type="domain" description="EamA" evidence="4">
    <location>
        <begin position="186"/>
        <end position="317"/>
    </location>
</feature>
<feature type="transmembrane region" description="Helical" evidence="3">
    <location>
        <begin position="98"/>
        <end position="119"/>
    </location>
</feature>
<keyword evidence="3" id="KW-0812">Transmembrane</keyword>
<evidence type="ECO:0000313" key="6">
    <source>
        <dbReference type="Proteomes" id="UP000222106"/>
    </source>
</evidence>
<gene>
    <name evidence="5" type="ORF">ATJ97_1978</name>
</gene>
<accession>A0A2A9EMI2</accession>
<dbReference type="RefSeq" id="WP_211287143.1">
    <property type="nucleotide sequence ID" value="NZ_PDJI01000004.1"/>
</dbReference>
<feature type="compositionally biased region" description="Low complexity" evidence="2">
    <location>
        <begin position="1"/>
        <end position="16"/>
    </location>
</feature>
<dbReference type="Proteomes" id="UP000222106">
    <property type="component" value="Unassembled WGS sequence"/>
</dbReference>
<dbReference type="GO" id="GO:0016020">
    <property type="term" value="C:membrane"/>
    <property type="evidence" value="ECO:0007669"/>
    <property type="project" value="InterPro"/>
</dbReference>
<dbReference type="Pfam" id="PF00892">
    <property type="entry name" value="EamA"/>
    <property type="match status" value="2"/>
</dbReference>
<keyword evidence="6" id="KW-1185">Reference proteome</keyword>
<feature type="transmembrane region" description="Helical" evidence="3">
    <location>
        <begin position="302"/>
        <end position="323"/>
    </location>
</feature>
<feature type="transmembrane region" description="Helical" evidence="3">
    <location>
        <begin position="217"/>
        <end position="235"/>
    </location>
</feature>
<feature type="transmembrane region" description="Helical" evidence="3">
    <location>
        <begin position="279"/>
        <end position="296"/>
    </location>
</feature>
<evidence type="ECO:0000256" key="2">
    <source>
        <dbReference type="SAM" id="MobiDB-lite"/>
    </source>
</evidence>
<comment type="caution">
    <text evidence="5">The sequence shown here is derived from an EMBL/GenBank/DDBJ whole genome shotgun (WGS) entry which is preliminary data.</text>
</comment>
<proteinExistence type="inferred from homology"/>
<sequence length="339" mass="34802">MAVSTDTSAPSTATPARGQPRPSDAPAAHGRNRSLGIVAIIVSTTAMGAAGVFGRMASPPGAVIGEALTLGRMLAGALGMLVILAATRRLGVLRRTRLSWSVVLGGIFLGLSLATYLSATVLTSLSLAVVLHLLGPVIATVLARVLLKEHVTELAVATLTTSVVGMMLAAGLIGGTRPPGSDEQILGIVLAAASGVLYGAALLCYRYRADMPADVRNFWNFLFGSVGAAAMVAVTRPDLSGMTATNWAWAVTFFLVCGLFALGLLVVAGKHLRSAELSALSYWEVVVALLLGAAVFGESISLLAAIGAGLVVLAALMPLAAGWHRRRQATDARAAAEVR</sequence>
<dbReference type="InterPro" id="IPR037185">
    <property type="entry name" value="EmrE-like"/>
</dbReference>
<feature type="domain" description="EamA" evidence="4">
    <location>
        <begin position="35"/>
        <end position="169"/>
    </location>
</feature>
<evidence type="ECO:0000259" key="4">
    <source>
        <dbReference type="Pfam" id="PF00892"/>
    </source>
</evidence>
<feature type="transmembrane region" description="Helical" evidence="3">
    <location>
        <begin position="63"/>
        <end position="86"/>
    </location>
</feature>